<feature type="domain" description="MmeI-like DNA-methyltransferase" evidence="8">
    <location>
        <begin position="342"/>
        <end position="568"/>
    </location>
</feature>
<accession>A0ABU8RL23</accession>
<keyword evidence="2 9" id="KW-0489">Methyltransferase</keyword>
<evidence type="ECO:0000259" key="7">
    <source>
        <dbReference type="Pfam" id="PF20466"/>
    </source>
</evidence>
<dbReference type="Pfam" id="PF20473">
    <property type="entry name" value="MmeI_Mtase"/>
    <property type="match status" value="1"/>
</dbReference>
<name>A0ABU8RL23_9ACTN</name>
<dbReference type="InterPro" id="IPR046817">
    <property type="entry name" value="MmeI_N"/>
</dbReference>
<dbReference type="RefSeq" id="WP_339575175.1">
    <property type="nucleotide sequence ID" value="NZ_JBBIAA010000011.1"/>
</dbReference>
<dbReference type="EC" id="2.1.1.72" evidence="1"/>
<dbReference type="Pfam" id="PF20465">
    <property type="entry name" value="MmeI_hel"/>
    <property type="match status" value="1"/>
</dbReference>
<dbReference type="InterPro" id="IPR046820">
    <property type="entry name" value="MmeI_TRD"/>
</dbReference>
<keyword evidence="3" id="KW-0808">Transferase</keyword>
<dbReference type="InterPro" id="IPR050953">
    <property type="entry name" value="N4_N6_ade-DNA_methylase"/>
</dbReference>
<dbReference type="PANTHER" id="PTHR33841">
    <property type="entry name" value="DNA METHYLTRANSFERASE YEEA-RELATED"/>
    <property type="match status" value="1"/>
</dbReference>
<feature type="domain" description="MmeI-like helicase spacer" evidence="6">
    <location>
        <begin position="187"/>
        <end position="261"/>
    </location>
</feature>
<dbReference type="GO" id="GO:0008168">
    <property type="term" value="F:methyltransferase activity"/>
    <property type="evidence" value="ECO:0007669"/>
    <property type="project" value="UniProtKB-KW"/>
</dbReference>
<dbReference type="InterPro" id="IPR046816">
    <property type="entry name" value="MmeI_Mtase"/>
</dbReference>
<evidence type="ECO:0000256" key="1">
    <source>
        <dbReference type="ARBA" id="ARBA00011900"/>
    </source>
</evidence>
<protein>
    <recommendedName>
        <fullName evidence="1">site-specific DNA-methyltransferase (adenine-specific)</fullName>
        <ecNumber evidence="1">2.1.1.72</ecNumber>
    </recommendedName>
</protein>
<gene>
    <name evidence="9" type="ORF">WDZ17_10860</name>
</gene>
<sequence>MRSGEEIQAALAGFASRWAEYTGGERAEAQTFLNELFACYGSDRGAVGARFEDFNASAGFMDLHWPGECIVEMKAPAKAVSSAREQVKHYWEESADEERGTPAARWVVLCNFAGFEIWEPGRFPKSPRATFTLAELPQRYEALMFLAGPALVPSFLEHHKELTAAAASTVAALYESLVDRSAAPLDEIQRFTLQTVWTLFAEDLGLLTGSPLQRTVERLRQDPTRSPAAEIGFLFRVLNQKTNHNRKDLLAGTRYVNGDLFRDPAEVDLGREELDLLAEAAERDWSRVDPTIFGSLMEGLLGHDRRWELGAHYTHEADILKIVGPTVVHPWQARIDAARTPAEALRLLEELARYVVLDPACGCGNFLYVAYRELRALEHQLKERITDLAASTGQPLPPGPWPYVPLSNLRGIDVEPVAVLIARVTLWMGHRQMIDRYGEAENPLPLVSLAGIAVADAVFAPWPECDVVIGNPPFIGDRLIRRALGDAYVERLRGAFDVGVVDYCAYWFRRTHEHLRPGQRAGLVSTNTLRENKHRLASLDHLVRTGGVITDAVSSQRWPGEAKVHVSITNWVKDPASPVTSFTLDGAPVDGITPQLREGVLRDEPVRLAPNKGVCFIGCQPTGRGFVLDDDATASLVAAGDGDVVRRYLTTDDITDSVGAGPRRWIIDFGTLTLEEALRYPRALAVVRRAVRPEREGRPELMRQWWQFWRPRPRMRAAVAGLDRYIACTLTGKRLLMVWADASWCPSNLVGVVARDDDYAMAVLASGVHRAWAWARSSTFETRLRYTPSTAFETFPWPTPDAAGRDAVAAAGRALVERRDQLAREAGIGLTELYNRVDDGAYTGLRDRQRELDVAVVAAYGWPAAVAGDDREVVHRLWQRNAQCSLADQVAPA</sequence>
<evidence type="ECO:0000313" key="9">
    <source>
        <dbReference type="EMBL" id="MEJ5945791.1"/>
    </source>
</evidence>
<feature type="domain" description="MmeI-like N-terminal" evidence="5">
    <location>
        <begin position="14"/>
        <end position="179"/>
    </location>
</feature>
<comment type="caution">
    <text evidence="9">The sequence shown here is derived from an EMBL/GenBank/DDBJ whole genome shotgun (WGS) entry which is preliminary data.</text>
</comment>
<feature type="domain" description="MmeI-like target recognition" evidence="7">
    <location>
        <begin position="644"/>
        <end position="799"/>
    </location>
</feature>
<dbReference type="Pfam" id="PF20466">
    <property type="entry name" value="MmeI_TRD"/>
    <property type="match status" value="1"/>
</dbReference>
<reference evidence="9 10" key="1">
    <citation type="journal article" date="2017" name="Int. J. Syst. Evol. Microbiol.">
        <title>Pseudokineococcus basanitobsidens sp. nov., isolated from volcanic rock.</title>
        <authorList>
            <person name="Lee D.W."/>
            <person name="Park M.Y."/>
            <person name="Kim J.J."/>
            <person name="Kim B.S."/>
        </authorList>
    </citation>
    <scope>NUCLEOTIDE SEQUENCE [LARGE SCALE GENOMIC DNA]</scope>
    <source>
        <strain evidence="9 10">DSM 103726</strain>
    </source>
</reference>
<comment type="catalytic activity">
    <reaction evidence="4">
        <text>a 2'-deoxyadenosine in DNA + S-adenosyl-L-methionine = an N(6)-methyl-2'-deoxyadenosine in DNA + S-adenosyl-L-homocysteine + H(+)</text>
        <dbReference type="Rhea" id="RHEA:15197"/>
        <dbReference type="Rhea" id="RHEA-COMP:12418"/>
        <dbReference type="Rhea" id="RHEA-COMP:12419"/>
        <dbReference type="ChEBI" id="CHEBI:15378"/>
        <dbReference type="ChEBI" id="CHEBI:57856"/>
        <dbReference type="ChEBI" id="CHEBI:59789"/>
        <dbReference type="ChEBI" id="CHEBI:90615"/>
        <dbReference type="ChEBI" id="CHEBI:90616"/>
        <dbReference type="EC" id="2.1.1.72"/>
    </reaction>
</comment>
<dbReference type="GO" id="GO:0032259">
    <property type="term" value="P:methylation"/>
    <property type="evidence" value="ECO:0007669"/>
    <property type="project" value="UniProtKB-KW"/>
</dbReference>
<organism evidence="9 10">
    <name type="scientific">Pseudokineococcus basanitobsidens</name>
    <dbReference type="NCBI Taxonomy" id="1926649"/>
    <lineage>
        <taxon>Bacteria</taxon>
        <taxon>Bacillati</taxon>
        <taxon>Actinomycetota</taxon>
        <taxon>Actinomycetes</taxon>
        <taxon>Kineosporiales</taxon>
        <taxon>Kineosporiaceae</taxon>
        <taxon>Pseudokineococcus</taxon>
    </lineage>
</organism>
<dbReference type="InterPro" id="IPR046819">
    <property type="entry name" value="MmeI_hel"/>
</dbReference>
<dbReference type="SUPFAM" id="SSF53335">
    <property type="entry name" value="S-adenosyl-L-methionine-dependent methyltransferases"/>
    <property type="match status" value="1"/>
</dbReference>
<dbReference type="Gene3D" id="3.40.50.150">
    <property type="entry name" value="Vaccinia Virus protein VP39"/>
    <property type="match status" value="1"/>
</dbReference>
<evidence type="ECO:0000256" key="2">
    <source>
        <dbReference type="ARBA" id="ARBA00022603"/>
    </source>
</evidence>
<proteinExistence type="predicted"/>
<evidence type="ECO:0000259" key="8">
    <source>
        <dbReference type="Pfam" id="PF20473"/>
    </source>
</evidence>
<dbReference type="Proteomes" id="UP001387100">
    <property type="component" value="Unassembled WGS sequence"/>
</dbReference>
<dbReference type="Pfam" id="PF20464">
    <property type="entry name" value="MmeI_N"/>
    <property type="match status" value="1"/>
</dbReference>
<dbReference type="PRINTS" id="PR00507">
    <property type="entry name" value="N12N6MTFRASE"/>
</dbReference>
<evidence type="ECO:0000256" key="4">
    <source>
        <dbReference type="ARBA" id="ARBA00047942"/>
    </source>
</evidence>
<dbReference type="InterPro" id="IPR029063">
    <property type="entry name" value="SAM-dependent_MTases_sf"/>
</dbReference>
<evidence type="ECO:0000259" key="6">
    <source>
        <dbReference type="Pfam" id="PF20465"/>
    </source>
</evidence>
<dbReference type="PANTHER" id="PTHR33841:SF1">
    <property type="entry name" value="DNA METHYLTRANSFERASE A"/>
    <property type="match status" value="1"/>
</dbReference>
<evidence type="ECO:0000259" key="5">
    <source>
        <dbReference type="Pfam" id="PF20464"/>
    </source>
</evidence>
<dbReference type="EMBL" id="JBBIAA010000011">
    <property type="protein sequence ID" value="MEJ5945791.1"/>
    <property type="molecule type" value="Genomic_DNA"/>
</dbReference>
<evidence type="ECO:0000313" key="10">
    <source>
        <dbReference type="Proteomes" id="UP001387100"/>
    </source>
</evidence>
<evidence type="ECO:0000256" key="3">
    <source>
        <dbReference type="ARBA" id="ARBA00022679"/>
    </source>
</evidence>
<keyword evidence="10" id="KW-1185">Reference proteome</keyword>